<dbReference type="Gene3D" id="1.10.260.40">
    <property type="entry name" value="lambda repressor-like DNA-binding domains"/>
    <property type="match status" value="1"/>
</dbReference>
<feature type="region of interest" description="Disordered" evidence="1">
    <location>
        <begin position="75"/>
        <end position="99"/>
    </location>
</feature>
<dbReference type="SUPFAM" id="SSF47413">
    <property type="entry name" value="lambda repressor-like DNA-binding domains"/>
    <property type="match status" value="1"/>
</dbReference>
<organism evidence="3 4">
    <name type="scientific">Candidatus Manganitrophus noduliformans</name>
    <dbReference type="NCBI Taxonomy" id="2606439"/>
    <lineage>
        <taxon>Bacteria</taxon>
        <taxon>Pseudomonadati</taxon>
        <taxon>Nitrospirota</taxon>
        <taxon>Nitrospiria</taxon>
        <taxon>Candidatus Troglogloeales</taxon>
        <taxon>Candidatus Manganitrophaceae</taxon>
        <taxon>Candidatus Manganitrophus</taxon>
    </lineage>
</organism>
<evidence type="ECO:0000313" key="3">
    <source>
        <dbReference type="EMBL" id="NKE69923.1"/>
    </source>
</evidence>
<comment type="caution">
    <text evidence="3">The sequence shown here is derived from an EMBL/GenBank/DDBJ whole genome shotgun (WGS) entry which is preliminary data.</text>
</comment>
<dbReference type="PROSITE" id="PS50943">
    <property type="entry name" value="HTH_CROC1"/>
    <property type="match status" value="1"/>
</dbReference>
<dbReference type="Proteomes" id="UP000534783">
    <property type="component" value="Unassembled WGS sequence"/>
</dbReference>
<evidence type="ECO:0000313" key="4">
    <source>
        <dbReference type="Proteomes" id="UP000534783"/>
    </source>
</evidence>
<dbReference type="InterPro" id="IPR010982">
    <property type="entry name" value="Lambda_DNA-bd_dom_sf"/>
</dbReference>
<dbReference type="EMBL" id="VTOW01000001">
    <property type="protein sequence ID" value="NKE69923.1"/>
    <property type="molecule type" value="Genomic_DNA"/>
</dbReference>
<reference evidence="3 4" key="1">
    <citation type="journal article" date="2020" name="Nature">
        <title>Bacterial chemolithoautotrophy via manganese oxidation.</title>
        <authorList>
            <person name="Yu H."/>
            <person name="Leadbetter J.R."/>
        </authorList>
    </citation>
    <scope>NUCLEOTIDE SEQUENCE [LARGE SCALE GENOMIC DNA]</scope>
    <source>
        <strain evidence="3 4">Mn-1</strain>
    </source>
</reference>
<dbReference type="Pfam" id="PF01381">
    <property type="entry name" value="HTH_3"/>
    <property type="match status" value="1"/>
</dbReference>
<sequence>MRRGSTMEKVSPQKVGERIRAVRGNRTQTEFAKALGVKKQNYISRYERGRIPSPDLLVRIAEMGRVSIDWLLTGKKGAGRATPPQAARGARSLRQAKRK</sequence>
<dbReference type="AlphaFoldDB" id="A0A7X6I9W6"/>
<evidence type="ECO:0000259" key="2">
    <source>
        <dbReference type="PROSITE" id="PS50943"/>
    </source>
</evidence>
<dbReference type="InterPro" id="IPR001387">
    <property type="entry name" value="Cro/C1-type_HTH"/>
</dbReference>
<dbReference type="CDD" id="cd00093">
    <property type="entry name" value="HTH_XRE"/>
    <property type="match status" value="1"/>
</dbReference>
<gene>
    <name evidence="3" type="ORF">MNODULE_04085</name>
</gene>
<proteinExistence type="predicted"/>
<feature type="domain" description="HTH cro/C1-type" evidence="2">
    <location>
        <begin position="27"/>
        <end position="71"/>
    </location>
</feature>
<protein>
    <submittedName>
        <fullName evidence="3">Helix-turn-helix transcriptional regulator</fullName>
    </submittedName>
</protein>
<keyword evidence="4" id="KW-1185">Reference proteome</keyword>
<name>A0A7X6I9W6_9BACT</name>
<dbReference type="GO" id="GO:0003677">
    <property type="term" value="F:DNA binding"/>
    <property type="evidence" value="ECO:0007669"/>
    <property type="project" value="InterPro"/>
</dbReference>
<evidence type="ECO:0000256" key="1">
    <source>
        <dbReference type="SAM" id="MobiDB-lite"/>
    </source>
</evidence>
<accession>A0A7X6I9W6</accession>
<dbReference type="SMART" id="SM00530">
    <property type="entry name" value="HTH_XRE"/>
    <property type="match status" value="1"/>
</dbReference>